<organism evidence="1 2">
    <name type="scientific">Galerina marginata (strain CBS 339.88)</name>
    <dbReference type="NCBI Taxonomy" id="685588"/>
    <lineage>
        <taxon>Eukaryota</taxon>
        <taxon>Fungi</taxon>
        <taxon>Dikarya</taxon>
        <taxon>Basidiomycota</taxon>
        <taxon>Agaricomycotina</taxon>
        <taxon>Agaricomycetes</taxon>
        <taxon>Agaricomycetidae</taxon>
        <taxon>Agaricales</taxon>
        <taxon>Agaricineae</taxon>
        <taxon>Strophariaceae</taxon>
        <taxon>Galerina</taxon>
    </lineage>
</organism>
<dbReference type="OrthoDB" id="3070764at2759"/>
<sequence length="186" mass="20997">MRGSPLWIPGTNKRLPVKYRRNGLTVGDAGLITDRGFYDSLFNITLPPNDPLAINTDRLPKSFSPLHITPSDIQEYSEFNRGMPQSKTHTKMRIHRMSLFFPYVSMHSDIIQLHSGLIFESAASEGAILTLPDGSNSEDLGNKKKLLDYLSAHGEEMYRCALIDHGRIFKNGDLRVVTGYDKTTNW</sequence>
<dbReference type="HOGENOM" id="CLU_021108_5_1_1"/>
<dbReference type="EMBL" id="KL142407">
    <property type="protein sequence ID" value="KDR68651.1"/>
    <property type="molecule type" value="Genomic_DNA"/>
</dbReference>
<proteinExistence type="predicted"/>
<evidence type="ECO:0000313" key="1">
    <source>
        <dbReference type="EMBL" id="KDR68651.1"/>
    </source>
</evidence>
<feature type="non-terminal residue" evidence="1">
    <location>
        <position position="186"/>
    </location>
</feature>
<gene>
    <name evidence="1" type="ORF">GALMADRAFT_1354255</name>
</gene>
<reference evidence="2" key="1">
    <citation type="journal article" date="2014" name="Proc. Natl. Acad. Sci. U.S.A.">
        <title>Extensive sampling of basidiomycete genomes demonstrates inadequacy of the white-rot/brown-rot paradigm for wood decay fungi.</title>
        <authorList>
            <person name="Riley R."/>
            <person name="Salamov A.A."/>
            <person name="Brown D.W."/>
            <person name="Nagy L.G."/>
            <person name="Floudas D."/>
            <person name="Held B.W."/>
            <person name="Levasseur A."/>
            <person name="Lombard V."/>
            <person name="Morin E."/>
            <person name="Otillar R."/>
            <person name="Lindquist E.A."/>
            <person name="Sun H."/>
            <person name="LaButti K.M."/>
            <person name="Schmutz J."/>
            <person name="Jabbour D."/>
            <person name="Luo H."/>
            <person name="Baker S.E."/>
            <person name="Pisabarro A.G."/>
            <person name="Walton J.D."/>
            <person name="Blanchette R.A."/>
            <person name="Henrissat B."/>
            <person name="Martin F."/>
            <person name="Cullen D."/>
            <person name="Hibbett D.S."/>
            <person name="Grigoriev I.V."/>
        </authorList>
    </citation>
    <scope>NUCLEOTIDE SEQUENCE [LARGE SCALE GENOMIC DNA]</scope>
    <source>
        <strain evidence="2">CBS 339.88</strain>
    </source>
</reference>
<dbReference type="Proteomes" id="UP000027222">
    <property type="component" value="Unassembled WGS sequence"/>
</dbReference>
<name>A0A067SCM8_GALM3</name>
<keyword evidence="2" id="KW-1185">Reference proteome</keyword>
<protein>
    <submittedName>
        <fullName evidence="1">Uncharacterized protein</fullName>
    </submittedName>
</protein>
<evidence type="ECO:0000313" key="2">
    <source>
        <dbReference type="Proteomes" id="UP000027222"/>
    </source>
</evidence>
<dbReference type="AlphaFoldDB" id="A0A067SCM8"/>
<accession>A0A067SCM8</accession>